<organism evidence="3 4">
    <name type="scientific">Crotalaria pallida</name>
    <name type="common">Smooth rattlebox</name>
    <name type="synonym">Crotalaria striata</name>
    <dbReference type="NCBI Taxonomy" id="3830"/>
    <lineage>
        <taxon>Eukaryota</taxon>
        <taxon>Viridiplantae</taxon>
        <taxon>Streptophyta</taxon>
        <taxon>Embryophyta</taxon>
        <taxon>Tracheophyta</taxon>
        <taxon>Spermatophyta</taxon>
        <taxon>Magnoliopsida</taxon>
        <taxon>eudicotyledons</taxon>
        <taxon>Gunneridae</taxon>
        <taxon>Pentapetalae</taxon>
        <taxon>rosids</taxon>
        <taxon>fabids</taxon>
        <taxon>Fabales</taxon>
        <taxon>Fabaceae</taxon>
        <taxon>Papilionoideae</taxon>
        <taxon>50 kb inversion clade</taxon>
        <taxon>genistoids sensu lato</taxon>
        <taxon>core genistoids</taxon>
        <taxon>Crotalarieae</taxon>
        <taxon>Crotalaria</taxon>
    </lineage>
</organism>
<feature type="compositionally biased region" description="Low complexity" evidence="1">
    <location>
        <begin position="129"/>
        <end position="138"/>
    </location>
</feature>
<accession>A0AAN9E8I4</accession>
<dbReference type="GO" id="GO:0045087">
    <property type="term" value="P:innate immune response"/>
    <property type="evidence" value="ECO:0007669"/>
    <property type="project" value="InterPro"/>
</dbReference>
<feature type="compositionally biased region" description="Basic and acidic residues" evidence="1">
    <location>
        <begin position="181"/>
        <end position="193"/>
    </location>
</feature>
<proteinExistence type="predicted"/>
<protein>
    <submittedName>
        <fullName evidence="3">Uncharacterized protein</fullName>
    </submittedName>
</protein>
<keyword evidence="4" id="KW-1185">Reference proteome</keyword>
<name>A0AAN9E8I4_CROPI</name>
<feature type="region of interest" description="Disordered" evidence="1">
    <location>
        <begin position="129"/>
        <end position="220"/>
    </location>
</feature>
<gene>
    <name evidence="3" type="ORF">RIF29_33800</name>
</gene>
<dbReference type="InterPro" id="IPR044700">
    <property type="entry name" value="PIP2/PIPL1"/>
</dbReference>
<feature type="region of interest" description="Disordered" evidence="1">
    <location>
        <begin position="81"/>
        <end position="116"/>
    </location>
</feature>
<dbReference type="AlphaFoldDB" id="A0AAN9E8I4"/>
<keyword evidence="2" id="KW-0732">Signal</keyword>
<feature type="compositionally biased region" description="Gly residues" evidence="1">
    <location>
        <begin position="81"/>
        <end position="91"/>
    </location>
</feature>
<dbReference type="PANTHER" id="PTHR34663:SF21">
    <property type="entry name" value="PROTEIN, PUTATIVE-RELATED"/>
    <property type="match status" value="1"/>
</dbReference>
<dbReference type="PANTHER" id="PTHR34663">
    <property type="entry name" value="OS06G0637400 PROTEIN"/>
    <property type="match status" value="1"/>
</dbReference>
<evidence type="ECO:0000313" key="3">
    <source>
        <dbReference type="EMBL" id="KAK7250980.1"/>
    </source>
</evidence>
<evidence type="ECO:0000256" key="1">
    <source>
        <dbReference type="SAM" id="MobiDB-lite"/>
    </source>
</evidence>
<feature type="signal peptide" evidence="2">
    <location>
        <begin position="1"/>
        <end position="29"/>
    </location>
</feature>
<sequence>MTIMNSILKIQSLLIIYILLNSLFMVSEARPLSIIETGNSATRGEVADFIDWLSLGAIKQSGPSPGVGHKYTNTDTLGLGGIKNSGPSSGGEGHKFTNSETLGEIKDSGPSPGREELYSFTTVTAASSATGTIAGNGTPSSGLASDESKQREEGRAMPRQEPPRVSLRMPSPDLPSEITFDDDKNGVEEENPTHRRVPPRKPPRELSWPSPEIDVGKREGRDSLTNSGMCHNNCTKVYMLILDSFVWHGPHTVLRFFAST</sequence>
<reference evidence="3 4" key="1">
    <citation type="submission" date="2024-01" db="EMBL/GenBank/DDBJ databases">
        <title>The genomes of 5 underutilized Papilionoideae crops provide insights into root nodulation and disease resistanc.</title>
        <authorList>
            <person name="Yuan L."/>
        </authorList>
    </citation>
    <scope>NUCLEOTIDE SEQUENCE [LARGE SCALE GENOMIC DNA]</scope>
    <source>
        <strain evidence="3">ZHUSHIDOU_FW_LH</strain>
        <tissue evidence="3">Leaf</tissue>
    </source>
</reference>
<dbReference type="GO" id="GO:0050793">
    <property type="term" value="P:regulation of developmental process"/>
    <property type="evidence" value="ECO:0007669"/>
    <property type="project" value="InterPro"/>
</dbReference>
<evidence type="ECO:0000313" key="4">
    <source>
        <dbReference type="Proteomes" id="UP001372338"/>
    </source>
</evidence>
<dbReference type="EMBL" id="JAYWIO010000007">
    <property type="protein sequence ID" value="KAK7250980.1"/>
    <property type="molecule type" value="Genomic_DNA"/>
</dbReference>
<feature type="compositionally biased region" description="Basic and acidic residues" evidence="1">
    <location>
        <begin position="146"/>
        <end position="162"/>
    </location>
</feature>
<comment type="caution">
    <text evidence="3">The sequence shown here is derived from an EMBL/GenBank/DDBJ whole genome shotgun (WGS) entry which is preliminary data.</text>
</comment>
<feature type="compositionally biased region" description="Basic and acidic residues" evidence="1">
    <location>
        <begin position="92"/>
        <end position="116"/>
    </location>
</feature>
<dbReference type="Proteomes" id="UP001372338">
    <property type="component" value="Unassembled WGS sequence"/>
</dbReference>
<feature type="chain" id="PRO_5042826303" evidence="2">
    <location>
        <begin position="30"/>
        <end position="260"/>
    </location>
</feature>
<evidence type="ECO:0000256" key="2">
    <source>
        <dbReference type="SAM" id="SignalP"/>
    </source>
</evidence>